<dbReference type="Proteomes" id="UP000245390">
    <property type="component" value="Unassembled WGS sequence"/>
</dbReference>
<sequence length="105" mass="11135">MLTRRNALTALLSLPVLALARPARAATHQVAIKGFAFEPAVLDVAAGDTVVFTNGDSAPHTASSSAFDTGRINFEQSAEVTIPAAGTYDYTCKFHPMMKGRIVAR</sequence>
<dbReference type="PANTHER" id="PTHR36507:SF1">
    <property type="entry name" value="BLL1555 PROTEIN"/>
    <property type="match status" value="1"/>
</dbReference>
<evidence type="ECO:0000256" key="1">
    <source>
        <dbReference type="SAM" id="SignalP"/>
    </source>
</evidence>
<comment type="caution">
    <text evidence="3">The sequence shown here is derived from an EMBL/GenBank/DDBJ whole genome shotgun (WGS) entry which is preliminary data.</text>
</comment>
<dbReference type="CDD" id="cd13921">
    <property type="entry name" value="Amicyanin"/>
    <property type="match status" value="1"/>
</dbReference>
<dbReference type="RefSeq" id="WP_109757473.1">
    <property type="nucleotide sequence ID" value="NZ_CP034588.1"/>
</dbReference>
<dbReference type="KEGG" id="salo:EF888_03500"/>
<feature type="chain" id="PRO_5016396988" evidence="1">
    <location>
        <begin position="26"/>
        <end position="105"/>
    </location>
</feature>
<gene>
    <name evidence="3" type="ORF">C8D95_101412</name>
</gene>
<dbReference type="Pfam" id="PF13473">
    <property type="entry name" value="Cupredoxin_1"/>
    <property type="match status" value="1"/>
</dbReference>
<dbReference type="InterPro" id="IPR052721">
    <property type="entry name" value="ET_Amicyanin"/>
</dbReference>
<protein>
    <submittedName>
        <fullName evidence="3">Plastocyanin</fullName>
    </submittedName>
</protein>
<evidence type="ECO:0000313" key="3">
    <source>
        <dbReference type="EMBL" id="PWK58598.1"/>
    </source>
</evidence>
<accession>A0A316GCE8</accession>
<keyword evidence="1" id="KW-0732">Signal</keyword>
<dbReference type="SUPFAM" id="SSF49503">
    <property type="entry name" value="Cupredoxins"/>
    <property type="match status" value="1"/>
</dbReference>
<reference evidence="3 4" key="1">
    <citation type="submission" date="2018-05" db="EMBL/GenBank/DDBJ databases">
        <title>Genomic Encyclopedia of Type Strains, Phase IV (KMG-IV): sequencing the most valuable type-strain genomes for metagenomic binning, comparative biology and taxonomic classification.</title>
        <authorList>
            <person name="Goeker M."/>
        </authorList>
    </citation>
    <scope>NUCLEOTIDE SEQUENCE [LARGE SCALE GENOMIC DNA]</scope>
    <source>
        <strain evidence="3 4">DSM 103371</strain>
    </source>
</reference>
<feature type="domain" description="EfeO-type cupredoxin-like" evidence="2">
    <location>
        <begin position="19"/>
        <end position="104"/>
    </location>
</feature>
<dbReference type="InterPro" id="IPR008972">
    <property type="entry name" value="Cupredoxin"/>
</dbReference>
<proteinExistence type="predicted"/>
<dbReference type="PANTHER" id="PTHR36507">
    <property type="entry name" value="BLL1555 PROTEIN"/>
    <property type="match status" value="1"/>
</dbReference>
<dbReference type="Gene3D" id="2.60.40.420">
    <property type="entry name" value="Cupredoxins - blue copper proteins"/>
    <property type="match status" value="1"/>
</dbReference>
<dbReference type="InterPro" id="IPR028096">
    <property type="entry name" value="EfeO_Cupredoxin"/>
</dbReference>
<evidence type="ECO:0000259" key="2">
    <source>
        <dbReference type="Pfam" id="PF13473"/>
    </source>
</evidence>
<dbReference type="InterPro" id="IPR035668">
    <property type="entry name" value="Amicyanin"/>
</dbReference>
<dbReference type="OrthoDB" id="9796416at2"/>
<keyword evidence="4" id="KW-1185">Reference proteome</keyword>
<organism evidence="3 4">
    <name type="scientific">Silicimonas algicola</name>
    <dbReference type="NCBI Taxonomy" id="1826607"/>
    <lineage>
        <taxon>Bacteria</taxon>
        <taxon>Pseudomonadati</taxon>
        <taxon>Pseudomonadota</taxon>
        <taxon>Alphaproteobacteria</taxon>
        <taxon>Rhodobacterales</taxon>
        <taxon>Paracoccaceae</taxon>
    </lineage>
</organism>
<dbReference type="AlphaFoldDB" id="A0A316GCE8"/>
<name>A0A316GCE8_9RHOB</name>
<feature type="signal peptide" evidence="1">
    <location>
        <begin position="1"/>
        <end position="25"/>
    </location>
</feature>
<evidence type="ECO:0000313" key="4">
    <source>
        <dbReference type="Proteomes" id="UP000245390"/>
    </source>
</evidence>
<dbReference type="EMBL" id="QGGV01000001">
    <property type="protein sequence ID" value="PWK58598.1"/>
    <property type="molecule type" value="Genomic_DNA"/>
</dbReference>